<evidence type="ECO:0000256" key="7">
    <source>
        <dbReference type="SAM" id="Phobius"/>
    </source>
</evidence>
<feature type="transmembrane region" description="Helical" evidence="7">
    <location>
        <begin position="327"/>
        <end position="353"/>
    </location>
</feature>
<dbReference type="GO" id="GO:0044874">
    <property type="term" value="P:lipoprotein localization to outer membrane"/>
    <property type="evidence" value="ECO:0007669"/>
    <property type="project" value="TreeGrafter"/>
</dbReference>
<dbReference type="PANTHER" id="PTHR30489:SF0">
    <property type="entry name" value="LIPOPROTEIN-RELEASING SYSTEM TRANSMEMBRANE PROTEIN LOLE"/>
    <property type="match status" value="1"/>
</dbReference>
<sequence length="415" mass="46719">MSLELFIAKRIHFNGEKGEKRASSPAIKIAVAGVAIGLAAMILALSIVVGFKKEVRNKVVGFGSHIQITNLANNSTYETQPVCVSPQLISQLESTEGVKHVEVFATKPGIIKTDSAFQGVVLKGVDADYDWDFFKQNMVAGTVISPDDTTHANQAILSKNIASKLNLKTGDSFLCYFVGENIRFRKFYITGIYSTNFEDYDKLFVVTDVSLIKRLNDWDDDEVSGIELLVNDYDRLDEVHQRVFVDMMTYRDHKDNTFLARSIKELNPMIFNWLELLDMNVVVIIVLMFVISVFTMISGLLIIILERTNMIGMLKTLGARNFSIRKTFLYVSSFLILKGMFWGNVIAIAILVIQKNFGLIKLDPETYYVSEMPVDINILYILLINIGTLILSIIAMIGPSYLIAKIYPAKSLRFE</sequence>
<evidence type="ECO:0000259" key="9">
    <source>
        <dbReference type="Pfam" id="PF12704"/>
    </source>
</evidence>
<gene>
    <name evidence="10" type="ORF">KL86DYS1_11365</name>
</gene>
<dbReference type="EMBL" id="FLUM01000001">
    <property type="protein sequence ID" value="SBV95335.1"/>
    <property type="molecule type" value="Genomic_DNA"/>
</dbReference>
<organism evidence="10">
    <name type="scientific">uncultured Dysgonomonas sp</name>
    <dbReference type="NCBI Taxonomy" id="206096"/>
    <lineage>
        <taxon>Bacteria</taxon>
        <taxon>Pseudomonadati</taxon>
        <taxon>Bacteroidota</taxon>
        <taxon>Bacteroidia</taxon>
        <taxon>Bacteroidales</taxon>
        <taxon>Dysgonomonadaceae</taxon>
        <taxon>Dysgonomonas</taxon>
        <taxon>environmental samples</taxon>
    </lineage>
</organism>
<keyword evidence="5 7" id="KW-1133">Transmembrane helix</keyword>
<feature type="domain" description="MacB-like periplasmic core" evidence="9">
    <location>
        <begin position="29"/>
        <end position="242"/>
    </location>
</feature>
<evidence type="ECO:0000256" key="4">
    <source>
        <dbReference type="ARBA" id="ARBA00022692"/>
    </source>
</evidence>
<accession>A0A212J7Z7</accession>
<feature type="domain" description="ABC3 transporter permease C-terminal" evidence="8">
    <location>
        <begin position="283"/>
        <end position="408"/>
    </location>
</feature>
<evidence type="ECO:0008006" key="11">
    <source>
        <dbReference type="Google" id="ProtNLM"/>
    </source>
</evidence>
<evidence type="ECO:0000256" key="1">
    <source>
        <dbReference type="ARBA" id="ARBA00004651"/>
    </source>
</evidence>
<evidence type="ECO:0000256" key="2">
    <source>
        <dbReference type="ARBA" id="ARBA00005236"/>
    </source>
</evidence>
<dbReference type="Pfam" id="PF12704">
    <property type="entry name" value="MacB_PCD"/>
    <property type="match status" value="1"/>
</dbReference>
<keyword evidence="3" id="KW-1003">Cell membrane</keyword>
<feature type="transmembrane region" description="Helical" evidence="7">
    <location>
        <begin position="29"/>
        <end position="51"/>
    </location>
</feature>
<proteinExistence type="inferred from homology"/>
<dbReference type="PANTHER" id="PTHR30489">
    <property type="entry name" value="LIPOPROTEIN-RELEASING SYSTEM TRANSMEMBRANE PROTEIN LOLE"/>
    <property type="match status" value="1"/>
</dbReference>
<dbReference type="AlphaFoldDB" id="A0A212J7Z7"/>
<keyword evidence="6 7" id="KW-0472">Membrane</keyword>
<dbReference type="InterPro" id="IPR003838">
    <property type="entry name" value="ABC3_permease_C"/>
</dbReference>
<keyword evidence="4 7" id="KW-0812">Transmembrane</keyword>
<evidence type="ECO:0000259" key="8">
    <source>
        <dbReference type="Pfam" id="PF02687"/>
    </source>
</evidence>
<name>A0A212J7Z7_9BACT</name>
<evidence type="ECO:0000256" key="6">
    <source>
        <dbReference type="ARBA" id="ARBA00023136"/>
    </source>
</evidence>
<feature type="transmembrane region" description="Helical" evidence="7">
    <location>
        <begin position="281"/>
        <end position="306"/>
    </location>
</feature>
<dbReference type="InterPro" id="IPR051447">
    <property type="entry name" value="Lipoprotein-release_system"/>
</dbReference>
<dbReference type="Pfam" id="PF02687">
    <property type="entry name" value="FtsX"/>
    <property type="match status" value="1"/>
</dbReference>
<reference evidence="10" key="1">
    <citation type="submission" date="2016-04" db="EMBL/GenBank/DDBJ databases">
        <authorList>
            <person name="Evans L.H."/>
            <person name="Alamgir A."/>
            <person name="Owens N."/>
            <person name="Weber N.D."/>
            <person name="Virtaneva K."/>
            <person name="Barbian K."/>
            <person name="Babar A."/>
            <person name="Rosenke K."/>
        </authorList>
    </citation>
    <scope>NUCLEOTIDE SEQUENCE</scope>
    <source>
        <strain evidence="10">86-1</strain>
    </source>
</reference>
<protein>
    <recommendedName>
        <fullName evidence="11">ABC3 transporter permease protein domain-containing protein</fullName>
    </recommendedName>
</protein>
<feature type="transmembrane region" description="Helical" evidence="7">
    <location>
        <begin position="378"/>
        <end position="404"/>
    </location>
</feature>
<comment type="similarity">
    <text evidence="2">Belongs to the ABC-4 integral membrane protein family. LolC/E subfamily.</text>
</comment>
<evidence type="ECO:0000313" key="10">
    <source>
        <dbReference type="EMBL" id="SBV95335.1"/>
    </source>
</evidence>
<evidence type="ECO:0000256" key="3">
    <source>
        <dbReference type="ARBA" id="ARBA00022475"/>
    </source>
</evidence>
<comment type="subcellular location">
    <subcellularLocation>
        <location evidence="1">Cell membrane</location>
        <topology evidence="1">Multi-pass membrane protein</topology>
    </subcellularLocation>
</comment>
<dbReference type="GO" id="GO:0098797">
    <property type="term" value="C:plasma membrane protein complex"/>
    <property type="evidence" value="ECO:0007669"/>
    <property type="project" value="TreeGrafter"/>
</dbReference>
<evidence type="ECO:0000256" key="5">
    <source>
        <dbReference type="ARBA" id="ARBA00022989"/>
    </source>
</evidence>
<dbReference type="InterPro" id="IPR025857">
    <property type="entry name" value="MacB_PCD"/>
</dbReference>
<dbReference type="RefSeq" id="WP_296939276.1">
    <property type="nucleotide sequence ID" value="NZ_LT599032.1"/>
</dbReference>